<dbReference type="EMBL" id="CP032869">
    <property type="protein sequence ID" value="AYL96719.1"/>
    <property type="molecule type" value="Genomic_DNA"/>
</dbReference>
<dbReference type="OrthoDB" id="1099963at2"/>
<feature type="domain" description="FecR protein" evidence="2">
    <location>
        <begin position="177"/>
        <end position="271"/>
    </location>
</feature>
<dbReference type="Proteomes" id="UP000270046">
    <property type="component" value="Chromosome"/>
</dbReference>
<keyword evidence="5" id="KW-1185">Reference proteome</keyword>
<keyword evidence="1" id="KW-0812">Transmembrane</keyword>
<dbReference type="AlphaFoldDB" id="A0A494VQP1"/>
<gene>
    <name evidence="4" type="ORF">HYN43_016050</name>
</gene>
<evidence type="ECO:0000313" key="4">
    <source>
        <dbReference type="EMBL" id="AYL96719.1"/>
    </source>
</evidence>
<evidence type="ECO:0000259" key="2">
    <source>
        <dbReference type="Pfam" id="PF04773"/>
    </source>
</evidence>
<dbReference type="KEGG" id="muh:HYN43_016050"/>
<dbReference type="RefSeq" id="WP_119410312.1">
    <property type="nucleotide sequence ID" value="NZ_CP032869.1"/>
</dbReference>
<proteinExistence type="predicted"/>
<name>A0A494VQP1_9SPHI</name>
<dbReference type="PANTHER" id="PTHR30273">
    <property type="entry name" value="PERIPLASMIC SIGNAL SENSOR AND SIGMA FACTOR ACTIVATOR FECR-RELATED"/>
    <property type="match status" value="1"/>
</dbReference>
<evidence type="ECO:0000256" key="1">
    <source>
        <dbReference type="SAM" id="Phobius"/>
    </source>
</evidence>
<keyword evidence="1" id="KW-1133">Transmembrane helix</keyword>
<feature type="domain" description="Protein FecR C-terminal" evidence="3">
    <location>
        <begin position="313"/>
        <end position="381"/>
    </location>
</feature>
<dbReference type="Gene3D" id="3.55.50.30">
    <property type="match status" value="1"/>
</dbReference>
<feature type="transmembrane region" description="Helical" evidence="1">
    <location>
        <begin position="74"/>
        <end position="93"/>
    </location>
</feature>
<evidence type="ECO:0000259" key="3">
    <source>
        <dbReference type="Pfam" id="PF16344"/>
    </source>
</evidence>
<dbReference type="InterPro" id="IPR032508">
    <property type="entry name" value="FecR_C"/>
</dbReference>
<sequence length="383" mass="42278">MTPEEYIELYEKFASGRCTPEEEARLMEYQDEFHLPETSNGPVNGADKQKRARIYARIRESLTEQPQQGRTFKMWSRIAAAAVIVLVSGIFFFQKKQPVQNTIAVNSEKKSPFIPIKPGKNTAVLTLANGSTITLDSAQNGVLATSGKTAIKKLANGLIEYSGNNGDQPAAQAAMNTISVPRGGQYTVKLPDGTMVWLNSASSLSYPVAFTGATRNVTLSGEAYFEVTKNPRQPFTVHTGNVDVKVLGTHFNVQAYDDDKNSKTTLLEGSVSLSNKNASALLVPGQQGVTGAGQGIVTRKANINQVIAWKTGYFLFRENDIRDIMKQISRWYDVEVEYQGNITHKTFGGIYSKNKEITELLKGLELTGLVHFKIEERRIIVMN</sequence>
<dbReference type="InterPro" id="IPR012373">
    <property type="entry name" value="Ferrdict_sens_TM"/>
</dbReference>
<dbReference type="InterPro" id="IPR006860">
    <property type="entry name" value="FecR"/>
</dbReference>
<evidence type="ECO:0000313" key="5">
    <source>
        <dbReference type="Proteomes" id="UP000270046"/>
    </source>
</evidence>
<dbReference type="Pfam" id="PF16344">
    <property type="entry name" value="FecR_C"/>
    <property type="match status" value="1"/>
</dbReference>
<organism evidence="4 5">
    <name type="scientific">Mucilaginibacter celer</name>
    <dbReference type="NCBI Taxonomy" id="2305508"/>
    <lineage>
        <taxon>Bacteria</taxon>
        <taxon>Pseudomonadati</taxon>
        <taxon>Bacteroidota</taxon>
        <taxon>Sphingobacteriia</taxon>
        <taxon>Sphingobacteriales</taxon>
        <taxon>Sphingobacteriaceae</taxon>
        <taxon>Mucilaginibacter</taxon>
    </lineage>
</organism>
<dbReference type="Pfam" id="PF04773">
    <property type="entry name" value="FecR"/>
    <property type="match status" value="1"/>
</dbReference>
<accession>A0A494VQP1</accession>
<dbReference type="GO" id="GO:0016989">
    <property type="term" value="F:sigma factor antagonist activity"/>
    <property type="evidence" value="ECO:0007669"/>
    <property type="project" value="TreeGrafter"/>
</dbReference>
<protein>
    <submittedName>
        <fullName evidence="4">DUF4974 domain-containing protein</fullName>
    </submittedName>
</protein>
<reference evidence="4 5" key="1">
    <citation type="submission" date="2018-10" db="EMBL/GenBank/DDBJ databases">
        <title>Genome sequencing of Mucilaginibacter sp. HYN0043.</title>
        <authorList>
            <person name="Kim M."/>
            <person name="Yi H."/>
        </authorList>
    </citation>
    <scope>NUCLEOTIDE SEQUENCE [LARGE SCALE GENOMIC DNA]</scope>
    <source>
        <strain evidence="4 5">HYN0043</strain>
    </source>
</reference>
<dbReference type="PIRSF" id="PIRSF018266">
    <property type="entry name" value="FecR"/>
    <property type="match status" value="1"/>
</dbReference>
<dbReference type="FunFam" id="2.60.120.1440:FF:000001">
    <property type="entry name" value="Putative anti-sigma factor"/>
    <property type="match status" value="1"/>
</dbReference>
<keyword evidence="1" id="KW-0472">Membrane</keyword>
<dbReference type="PANTHER" id="PTHR30273:SF2">
    <property type="entry name" value="PROTEIN FECR"/>
    <property type="match status" value="1"/>
</dbReference>
<dbReference type="Gene3D" id="2.60.120.1440">
    <property type="match status" value="1"/>
</dbReference>